<name>A0A1B1YS26_9GAMM</name>
<evidence type="ECO:0000313" key="4">
    <source>
        <dbReference type="Proteomes" id="UP000092952"/>
    </source>
</evidence>
<accession>A0A1B1YS26</accession>
<evidence type="ECO:0000259" key="2">
    <source>
        <dbReference type="Pfam" id="PF11412"/>
    </source>
</evidence>
<dbReference type="SUPFAM" id="SSF74863">
    <property type="entry name" value="Thiol:disulfide interchange protein DsbD, N-terminal domain (DsbD-alpha)"/>
    <property type="match status" value="1"/>
</dbReference>
<dbReference type="EMBL" id="CP014671">
    <property type="protein sequence ID" value="ANX03670.1"/>
    <property type="molecule type" value="Genomic_DNA"/>
</dbReference>
<feature type="chain" id="PRO_5008532955" description="Thiol:disulfide interchange protein DsbD N-terminal domain-containing protein" evidence="1">
    <location>
        <begin position="21"/>
        <end position="142"/>
    </location>
</feature>
<dbReference type="Gene3D" id="2.60.40.1250">
    <property type="entry name" value="Thiol:disulfide interchange protein DsbD, N-terminal domain"/>
    <property type="match status" value="1"/>
</dbReference>
<dbReference type="AlphaFoldDB" id="A0A1B1YS26"/>
<feature type="domain" description="Thiol:disulfide interchange protein DsbD N-terminal" evidence="2">
    <location>
        <begin position="30"/>
        <end position="135"/>
    </location>
</feature>
<dbReference type="Pfam" id="PF11412">
    <property type="entry name" value="DsbD_N"/>
    <property type="match status" value="1"/>
</dbReference>
<dbReference type="PANTHER" id="PTHR32234">
    <property type="entry name" value="THIOL:DISULFIDE INTERCHANGE PROTEIN DSBD"/>
    <property type="match status" value="1"/>
</dbReference>
<evidence type="ECO:0000313" key="3">
    <source>
        <dbReference type="EMBL" id="ANX03670.1"/>
    </source>
</evidence>
<dbReference type="OrthoDB" id="9811036at2"/>
<keyword evidence="1" id="KW-0732">Signal</keyword>
<dbReference type="Proteomes" id="UP000092952">
    <property type="component" value="Chromosome"/>
</dbReference>
<dbReference type="InterPro" id="IPR036929">
    <property type="entry name" value="DsbDN_sf"/>
</dbReference>
<dbReference type="PANTHER" id="PTHR32234:SF0">
    <property type="entry name" value="THIOL:DISULFIDE INTERCHANGE PROTEIN DSBD"/>
    <property type="match status" value="1"/>
</dbReference>
<proteinExistence type="predicted"/>
<reference evidence="4" key="1">
    <citation type="submission" date="2016-03" db="EMBL/GenBank/DDBJ databases">
        <title>Complete genome sequence of Solimmundus cernigliae, representing a novel lineage of polycyclic aromatic hydrocarbon degraders within the Gammaproteobacteria.</title>
        <authorList>
            <person name="Singleton D.R."/>
            <person name="Dickey A.N."/>
            <person name="Scholl E.H."/>
            <person name="Wright F.A."/>
            <person name="Aitken M.D."/>
        </authorList>
    </citation>
    <scope>NUCLEOTIDE SEQUENCE [LARGE SCALE GENOMIC DNA]</scope>
    <source>
        <strain evidence="4">TR3.2</strain>
    </source>
</reference>
<dbReference type="RefSeq" id="WP_068803234.1">
    <property type="nucleotide sequence ID" value="NZ_CP014671.1"/>
</dbReference>
<keyword evidence="4" id="KW-1185">Reference proteome</keyword>
<dbReference type="InParanoid" id="A0A1B1YS26"/>
<gene>
    <name evidence="3" type="ORF">PG2T_05320</name>
</gene>
<dbReference type="InterPro" id="IPR028250">
    <property type="entry name" value="DsbDN"/>
</dbReference>
<feature type="signal peptide" evidence="1">
    <location>
        <begin position="1"/>
        <end position="20"/>
    </location>
</feature>
<sequence length="142" mass="15164">MGRALALLAGCLLLSPTANADLADLLGDRPTILSPQQAFAPQLVAGADGRLQVQFRIAPGHYLYRDRLQLTDATGAPLQAELPPGDVYDDPEFGRVAVLRGDQNIHLPVPARPGAAIGLRYQGCAQDRLCYAPVSVQLQLPE</sequence>
<evidence type="ECO:0000256" key="1">
    <source>
        <dbReference type="SAM" id="SignalP"/>
    </source>
</evidence>
<dbReference type="KEGG" id="gbi:PG2T_05320"/>
<organism evidence="3 4">
    <name type="scientific">Immundisolibacter cernigliae</name>
    <dbReference type="NCBI Taxonomy" id="1810504"/>
    <lineage>
        <taxon>Bacteria</taxon>
        <taxon>Pseudomonadati</taxon>
        <taxon>Pseudomonadota</taxon>
        <taxon>Gammaproteobacteria</taxon>
        <taxon>Immundisolibacterales</taxon>
        <taxon>Immundisolibacteraceae</taxon>
        <taxon>Immundisolibacter</taxon>
    </lineage>
</organism>
<dbReference type="STRING" id="1810504.PG2T_05320"/>
<dbReference type="GO" id="GO:0015035">
    <property type="term" value="F:protein-disulfide reductase activity"/>
    <property type="evidence" value="ECO:0007669"/>
    <property type="project" value="TreeGrafter"/>
</dbReference>
<protein>
    <recommendedName>
        <fullName evidence="2">Thiol:disulfide interchange protein DsbD N-terminal domain-containing protein</fullName>
    </recommendedName>
</protein>
<dbReference type="GO" id="GO:0045454">
    <property type="term" value="P:cell redox homeostasis"/>
    <property type="evidence" value="ECO:0007669"/>
    <property type="project" value="TreeGrafter"/>
</dbReference>